<comment type="caution">
    <text evidence="7">The sequence shown here is derived from an EMBL/GenBank/DDBJ whole genome shotgun (WGS) entry which is preliminary data.</text>
</comment>
<dbReference type="Gene3D" id="3.20.20.80">
    <property type="entry name" value="Glycosidases"/>
    <property type="match status" value="1"/>
</dbReference>
<dbReference type="AlphaFoldDB" id="A0A202E490"/>
<feature type="domain" description="Glycoside hydrolase family 2 catalytic" evidence="5">
    <location>
        <begin position="273"/>
        <end position="496"/>
    </location>
</feature>
<dbReference type="GO" id="GO:0005975">
    <property type="term" value="P:carbohydrate metabolic process"/>
    <property type="evidence" value="ECO:0007669"/>
    <property type="project" value="InterPro"/>
</dbReference>
<evidence type="ECO:0000256" key="3">
    <source>
        <dbReference type="ARBA" id="ARBA00023295"/>
    </source>
</evidence>
<dbReference type="Pfam" id="PF02836">
    <property type="entry name" value="Glyco_hydro_2_C"/>
    <property type="match status" value="1"/>
</dbReference>
<dbReference type="GO" id="GO:0004553">
    <property type="term" value="F:hydrolase activity, hydrolyzing O-glycosyl compounds"/>
    <property type="evidence" value="ECO:0007669"/>
    <property type="project" value="InterPro"/>
</dbReference>
<feature type="domain" description="Glycoside hydrolase family 2 immunoglobulin-like beta-sandwich" evidence="4">
    <location>
        <begin position="169"/>
        <end position="266"/>
    </location>
</feature>
<sequence>MDDSTGLRRTRSLDGEWMFEVDPDGIGMTEGWQTELAMWLTEADPVDVPHVWQEDDGLRSYTGTAWYNRTVEVDATVLESRRTFVEFGAVDYWTSVWVNGELVGEHRGGYLPFEFEITDAVASGENTLTVAVHDPQDLSEIPHGKQGEPWYTRVSGIWQSVALSFRPETHVTSVAVTPDLEADAARVDLEIDAGGHNPDGVQATVRASRDGMLEALEIGPIDETLTLTFDEPAYWSPDSPTLYDLEVILEANGRTVDRYEETFGLRTIERDEEGFKLNGEPIRLRGVLDEGYYPTTLYQPPDDDTLVDDLERISALGCNLVRTHHRPTHPDFLEVADRNGLLVWEEIASPAKYTDRSKNELQNELRALIERDYNHPSVVIWSLYNEEWGIGQHSTEETLWTDEAKQTYLASLVDTVREWDPTRLVCDNSGWAHVKTDLNDYHRHCFSPDRATEWTRNLEHALAHRADNYATRRWDDTDAPVVISEVGAWALPSLAVLLEHYGREPAWFSQEFLEEAMNRPSGVRERFVDTGLEDVFGSIEDLATAWQARATRSLAHVVGDLRTREEIDGYVLSQLTDTEWECTGLYDYCRNGKAGIETLAALNQPVTLVATLEDHTAWTGDECRLEVALVNDSDTPVTETLEWEWLDETGSQQVTAPPHSVVESDPITLSVPQTEGVRTEQVTVRGTETGHSRTESLTIVSSAIAPPSELTVFATGPLGSQLARAGLEVTHQFSPNVDIAFVTAVTDEILEFVEKGGTAVQVPDQHGELDANDVFETRAVPQTDSRTNTVSFYYQDSPLLAGLCSDPALGWEFEAAYPYDLVTDLEPETDTVHVGAVRGWLADWASPLLERSVGDGRLVACSFRVQTTLGSHPVVTALLYRLLESLHEDTVASEDISSASRE</sequence>
<dbReference type="InterPro" id="IPR017853">
    <property type="entry name" value="GH"/>
</dbReference>
<dbReference type="InterPro" id="IPR013783">
    <property type="entry name" value="Ig-like_fold"/>
</dbReference>
<reference evidence="7 8" key="1">
    <citation type="submission" date="2017-02" db="EMBL/GenBank/DDBJ databases">
        <title>Natronthermophilus aegyptiacus gen. nov.,sp. nov., an aerobic, extremely halophilic alkalithermophilic archaeon isolated from the athalassohaline Wadi An Natrun, Egypt.</title>
        <authorList>
            <person name="Zhao B."/>
        </authorList>
    </citation>
    <scope>NUCLEOTIDE SEQUENCE [LARGE SCALE GENOMIC DNA]</scope>
    <source>
        <strain evidence="7 8">CGMCC 1.3597</strain>
    </source>
</reference>
<evidence type="ECO:0000256" key="2">
    <source>
        <dbReference type="ARBA" id="ARBA00022801"/>
    </source>
</evidence>
<evidence type="ECO:0000259" key="5">
    <source>
        <dbReference type="Pfam" id="PF02836"/>
    </source>
</evidence>
<keyword evidence="8" id="KW-1185">Reference proteome</keyword>
<dbReference type="Gene3D" id="2.60.120.260">
    <property type="entry name" value="Galactose-binding domain-like"/>
    <property type="match status" value="1"/>
</dbReference>
<dbReference type="SUPFAM" id="SSF51445">
    <property type="entry name" value="(Trans)glycosidases"/>
    <property type="match status" value="1"/>
</dbReference>
<dbReference type="Gene3D" id="2.60.40.10">
    <property type="entry name" value="Immunoglobulins"/>
    <property type="match status" value="1"/>
</dbReference>
<keyword evidence="3" id="KW-0326">Glycosidase</keyword>
<organism evidence="7 8">
    <name type="scientific">Natronolimnobius baerhuensis</name>
    <dbReference type="NCBI Taxonomy" id="253108"/>
    <lineage>
        <taxon>Archaea</taxon>
        <taxon>Methanobacteriati</taxon>
        <taxon>Methanobacteriota</taxon>
        <taxon>Stenosarchaea group</taxon>
        <taxon>Halobacteria</taxon>
        <taxon>Halobacteriales</taxon>
        <taxon>Natrialbaceae</taxon>
        <taxon>Natronolimnobius</taxon>
    </lineage>
</organism>
<dbReference type="InterPro" id="IPR036156">
    <property type="entry name" value="Beta-gal/glucu_dom_sf"/>
</dbReference>
<dbReference type="Pfam" id="PF00703">
    <property type="entry name" value="Glyco_hydro_2"/>
    <property type="match status" value="1"/>
</dbReference>
<evidence type="ECO:0000256" key="1">
    <source>
        <dbReference type="ARBA" id="ARBA00007401"/>
    </source>
</evidence>
<dbReference type="PANTHER" id="PTHR42732:SF2">
    <property type="entry name" value="BETA-MANNOSIDASE"/>
    <property type="match status" value="1"/>
</dbReference>
<comment type="similarity">
    <text evidence="1">Belongs to the glycosyl hydrolase 2 family.</text>
</comment>
<accession>A0A202E490</accession>
<evidence type="ECO:0000259" key="6">
    <source>
        <dbReference type="Pfam" id="PF02837"/>
    </source>
</evidence>
<dbReference type="Proteomes" id="UP000196084">
    <property type="component" value="Unassembled WGS sequence"/>
</dbReference>
<dbReference type="RefSeq" id="WP_087715477.1">
    <property type="nucleotide sequence ID" value="NZ_MWPH01000004.1"/>
</dbReference>
<dbReference type="InterPro" id="IPR051913">
    <property type="entry name" value="GH2_Domain-Containing"/>
</dbReference>
<gene>
    <name evidence="7" type="ORF">B2G88_16980</name>
</gene>
<dbReference type="InterPro" id="IPR006102">
    <property type="entry name" value="Ig-like_GH2"/>
</dbReference>
<dbReference type="InterPro" id="IPR006101">
    <property type="entry name" value="Glyco_hydro_2"/>
</dbReference>
<dbReference type="EMBL" id="MWPH01000004">
    <property type="protein sequence ID" value="OVE83105.1"/>
    <property type="molecule type" value="Genomic_DNA"/>
</dbReference>
<evidence type="ECO:0000313" key="8">
    <source>
        <dbReference type="Proteomes" id="UP000196084"/>
    </source>
</evidence>
<dbReference type="Pfam" id="PF02837">
    <property type="entry name" value="Glyco_hydro_2_N"/>
    <property type="match status" value="1"/>
</dbReference>
<feature type="domain" description="Glycosyl hydrolases family 2 sugar binding" evidence="6">
    <location>
        <begin position="11"/>
        <end position="166"/>
    </location>
</feature>
<evidence type="ECO:0000259" key="4">
    <source>
        <dbReference type="Pfam" id="PF00703"/>
    </source>
</evidence>
<proteinExistence type="inferred from homology"/>
<dbReference type="SUPFAM" id="SSF49785">
    <property type="entry name" value="Galactose-binding domain-like"/>
    <property type="match status" value="1"/>
</dbReference>
<dbReference type="PRINTS" id="PR00132">
    <property type="entry name" value="GLHYDRLASE2"/>
</dbReference>
<protein>
    <submittedName>
        <fullName evidence="7">Beta-galactosidase</fullName>
    </submittedName>
</protein>
<dbReference type="PANTHER" id="PTHR42732">
    <property type="entry name" value="BETA-GALACTOSIDASE"/>
    <property type="match status" value="1"/>
</dbReference>
<dbReference type="InterPro" id="IPR008979">
    <property type="entry name" value="Galactose-bd-like_sf"/>
</dbReference>
<evidence type="ECO:0000313" key="7">
    <source>
        <dbReference type="EMBL" id="OVE83105.1"/>
    </source>
</evidence>
<dbReference type="SUPFAM" id="SSF49303">
    <property type="entry name" value="beta-Galactosidase/glucuronidase domain"/>
    <property type="match status" value="1"/>
</dbReference>
<dbReference type="OrthoDB" id="38162at2157"/>
<dbReference type="InterPro" id="IPR006103">
    <property type="entry name" value="Glyco_hydro_2_cat"/>
</dbReference>
<name>A0A202E490_9EURY</name>
<keyword evidence="2" id="KW-0378">Hydrolase</keyword>
<dbReference type="InterPro" id="IPR006104">
    <property type="entry name" value="Glyco_hydro_2_N"/>
</dbReference>